<dbReference type="Gene3D" id="3.90.960.10">
    <property type="entry name" value="YbaK/aminoacyl-tRNA synthetase-associated domain"/>
    <property type="match status" value="1"/>
</dbReference>
<reference evidence="2 3" key="1">
    <citation type="submission" date="2022-05" db="EMBL/GenBank/DDBJ databases">
        <authorList>
            <person name="Jo J.-H."/>
            <person name="Im W.-T."/>
        </authorList>
    </citation>
    <scope>NUCLEOTIDE SEQUENCE [LARGE SCALE GENOMIC DNA]</scope>
    <source>
        <strain evidence="2 3">NSE70-1</strain>
    </source>
</reference>
<sequence>MSIAPQLRQFLDETEAEYDIVEHRPTSSAMETAKSCDIPAERLAKAVLLDTADDDRLLAVLPSDRRVELSELRAELGRKPRLSDEAEVGKLFRDCELGSVPPVGYGVTTIVDDALEQQPDVYFEAGDHKSLVHMQGSEFSRLTQNARHGRFSEPWASD</sequence>
<comment type="caution">
    <text evidence="2">The sequence shown here is derived from an EMBL/GenBank/DDBJ whole genome shotgun (WGS) entry which is preliminary data.</text>
</comment>
<dbReference type="PANTHER" id="PTHR30411">
    <property type="entry name" value="CYTOPLASMIC PROTEIN"/>
    <property type="match status" value="1"/>
</dbReference>
<dbReference type="Pfam" id="PF04073">
    <property type="entry name" value="tRNA_edit"/>
    <property type="match status" value="1"/>
</dbReference>
<dbReference type="PANTHER" id="PTHR30411:SF9">
    <property type="entry name" value="MULTIFUNCTIONAL SER_THR-TRNA DEACYLASE PROXP-Y"/>
    <property type="match status" value="1"/>
</dbReference>
<name>A0ABT0RRM0_9SPHN</name>
<dbReference type="RefSeq" id="WP_249902696.1">
    <property type="nucleotide sequence ID" value="NZ_JAMGBA010000001.1"/>
</dbReference>
<dbReference type="InterPro" id="IPR007214">
    <property type="entry name" value="YbaK/aa-tRNA-synth-assoc-dom"/>
</dbReference>
<dbReference type="Proteomes" id="UP001203410">
    <property type="component" value="Unassembled WGS sequence"/>
</dbReference>
<evidence type="ECO:0000313" key="3">
    <source>
        <dbReference type="Proteomes" id="UP001203410"/>
    </source>
</evidence>
<organism evidence="2 3">
    <name type="scientific">Sphingomonas caseinilyticus</name>
    <dbReference type="NCBI Taxonomy" id="2908205"/>
    <lineage>
        <taxon>Bacteria</taxon>
        <taxon>Pseudomonadati</taxon>
        <taxon>Pseudomonadota</taxon>
        <taxon>Alphaproteobacteria</taxon>
        <taxon>Sphingomonadales</taxon>
        <taxon>Sphingomonadaceae</taxon>
        <taxon>Sphingomonas</taxon>
    </lineage>
</organism>
<evidence type="ECO:0000259" key="1">
    <source>
        <dbReference type="Pfam" id="PF04073"/>
    </source>
</evidence>
<proteinExistence type="predicted"/>
<dbReference type="InterPro" id="IPR036754">
    <property type="entry name" value="YbaK/aa-tRNA-synt-asso_dom_sf"/>
</dbReference>
<evidence type="ECO:0000313" key="2">
    <source>
        <dbReference type="EMBL" id="MCL6697320.1"/>
    </source>
</evidence>
<protein>
    <submittedName>
        <fullName evidence="2">YbaK/EbsC family protein</fullName>
    </submittedName>
</protein>
<dbReference type="EMBL" id="JAMGBA010000001">
    <property type="protein sequence ID" value="MCL6697320.1"/>
    <property type="molecule type" value="Genomic_DNA"/>
</dbReference>
<dbReference type="CDD" id="cd04332">
    <property type="entry name" value="YbaK_like"/>
    <property type="match status" value="1"/>
</dbReference>
<dbReference type="SUPFAM" id="SSF55826">
    <property type="entry name" value="YbaK/ProRS associated domain"/>
    <property type="match status" value="1"/>
</dbReference>
<gene>
    <name evidence="2" type="ORF">LZ496_00750</name>
</gene>
<feature type="domain" description="YbaK/aminoacyl-tRNA synthetase-associated" evidence="1">
    <location>
        <begin position="23"/>
        <end position="141"/>
    </location>
</feature>
<keyword evidence="3" id="KW-1185">Reference proteome</keyword>
<accession>A0ABT0RRM0</accession>